<keyword evidence="4" id="KW-0547">Nucleotide-binding</keyword>
<feature type="region of interest" description="Disordered" evidence="8">
    <location>
        <begin position="375"/>
        <end position="470"/>
    </location>
</feature>
<feature type="compositionally biased region" description="Low complexity" evidence="8">
    <location>
        <begin position="383"/>
        <end position="393"/>
    </location>
</feature>
<feature type="transmembrane region" description="Helical" evidence="9">
    <location>
        <begin position="73"/>
        <end position="96"/>
    </location>
</feature>
<keyword evidence="5" id="KW-0067">ATP-binding</keyword>
<dbReference type="GO" id="GO:0140359">
    <property type="term" value="F:ABC-type transporter activity"/>
    <property type="evidence" value="ECO:0007669"/>
    <property type="project" value="InterPro"/>
</dbReference>
<dbReference type="FunFam" id="1.20.1560.10:FF:000229">
    <property type="entry name" value="ABC transporter, putative"/>
    <property type="match status" value="1"/>
</dbReference>
<reference evidence="11" key="1">
    <citation type="submission" date="2021-06" db="EMBL/GenBank/DDBJ databases">
        <authorList>
            <person name="Hodson N. C."/>
            <person name="Mongue J. A."/>
            <person name="Jaron S. K."/>
        </authorList>
    </citation>
    <scope>NUCLEOTIDE SEQUENCE</scope>
</reference>
<dbReference type="EMBL" id="CAJVCH010530314">
    <property type="protein sequence ID" value="CAG7823691.1"/>
    <property type="molecule type" value="Genomic_DNA"/>
</dbReference>
<dbReference type="InterPro" id="IPR003439">
    <property type="entry name" value="ABC_transporter-like_ATP-bd"/>
</dbReference>
<dbReference type="GO" id="GO:0016887">
    <property type="term" value="F:ATP hydrolysis activity"/>
    <property type="evidence" value="ECO:0007669"/>
    <property type="project" value="InterPro"/>
</dbReference>
<keyword evidence="12" id="KW-1185">Reference proteome</keyword>
<dbReference type="InterPro" id="IPR011527">
    <property type="entry name" value="ABC1_TM_dom"/>
</dbReference>
<evidence type="ECO:0000256" key="4">
    <source>
        <dbReference type="ARBA" id="ARBA00022741"/>
    </source>
</evidence>
<feature type="domain" description="ABC transmembrane type-1" evidence="10">
    <location>
        <begin position="1"/>
        <end position="130"/>
    </location>
</feature>
<accession>A0A8J2PQH3</accession>
<keyword evidence="6 9" id="KW-1133">Transmembrane helix</keyword>
<dbReference type="PANTHER" id="PTHR24223">
    <property type="entry name" value="ATP-BINDING CASSETTE SUB-FAMILY C"/>
    <property type="match status" value="1"/>
</dbReference>
<evidence type="ECO:0000256" key="1">
    <source>
        <dbReference type="ARBA" id="ARBA00004141"/>
    </source>
</evidence>
<evidence type="ECO:0000313" key="12">
    <source>
        <dbReference type="Proteomes" id="UP000708208"/>
    </source>
</evidence>
<proteinExistence type="inferred from homology"/>
<evidence type="ECO:0000259" key="10">
    <source>
        <dbReference type="PROSITE" id="PS50929"/>
    </source>
</evidence>
<dbReference type="PANTHER" id="PTHR24223:SF456">
    <property type="entry name" value="MULTIDRUG RESISTANCE-ASSOCIATED PROTEIN LETHAL(2)03659"/>
    <property type="match status" value="1"/>
</dbReference>
<name>A0A8J2PQH3_9HEXA</name>
<comment type="caution">
    <text evidence="11">The sequence shown here is derived from an EMBL/GenBank/DDBJ whole genome shotgun (WGS) entry which is preliminary data.</text>
</comment>
<comment type="similarity">
    <text evidence="2">Belongs to the ABC transporter superfamily. ABCC family. Conjugate transporter (TC 3.A.1.208) subfamily.</text>
</comment>
<dbReference type="OrthoDB" id="6500128at2759"/>
<dbReference type="Proteomes" id="UP000708208">
    <property type="component" value="Unassembled WGS sequence"/>
</dbReference>
<evidence type="ECO:0000256" key="3">
    <source>
        <dbReference type="ARBA" id="ARBA00022692"/>
    </source>
</evidence>
<dbReference type="Pfam" id="PF00664">
    <property type="entry name" value="ABC_membrane"/>
    <property type="match status" value="1"/>
</dbReference>
<keyword evidence="3 9" id="KW-0812">Transmembrane</keyword>
<evidence type="ECO:0000313" key="11">
    <source>
        <dbReference type="EMBL" id="CAG7823691.1"/>
    </source>
</evidence>
<evidence type="ECO:0000256" key="5">
    <source>
        <dbReference type="ARBA" id="ARBA00022840"/>
    </source>
</evidence>
<comment type="subcellular location">
    <subcellularLocation>
        <location evidence="1">Membrane</location>
        <topology evidence="1">Multi-pass membrane protein</topology>
    </subcellularLocation>
</comment>
<dbReference type="AlphaFoldDB" id="A0A8J2PQH3"/>
<evidence type="ECO:0000256" key="6">
    <source>
        <dbReference type="ARBA" id="ARBA00022989"/>
    </source>
</evidence>
<dbReference type="GO" id="GO:0005524">
    <property type="term" value="F:ATP binding"/>
    <property type="evidence" value="ECO:0007669"/>
    <property type="project" value="UniProtKB-KW"/>
</dbReference>
<protein>
    <recommendedName>
        <fullName evidence="10">ABC transmembrane type-1 domain-containing protein</fullName>
    </recommendedName>
</protein>
<dbReference type="FunFam" id="3.40.50.300:FF:003838">
    <property type="entry name" value="ATP-dependent bile acid permease, putative"/>
    <property type="match status" value="1"/>
</dbReference>
<evidence type="ECO:0000256" key="2">
    <source>
        <dbReference type="ARBA" id="ARBA00009726"/>
    </source>
</evidence>
<dbReference type="Pfam" id="PF00005">
    <property type="entry name" value="ABC_tran"/>
    <property type="match status" value="1"/>
</dbReference>
<dbReference type="PROSITE" id="PS50929">
    <property type="entry name" value="ABC_TM1F"/>
    <property type="match status" value="1"/>
</dbReference>
<evidence type="ECO:0000256" key="9">
    <source>
        <dbReference type="SAM" id="Phobius"/>
    </source>
</evidence>
<evidence type="ECO:0000256" key="7">
    <source>
        <dbReference type="ARBA" id="ARBA00023136"/>
    </source>
</evidence>
<organism evidence="11 12">
    <name type="scientific">Allacma fusca</name>
    <dbReference type="NCBI Taxonomy" id="39272"/>
    <lineage>
        <taxon>Eukaryota</taxon>
        <taxon>Metazoa</taxon>
        <taxon>Ecdysozoa</taxon>
        <taxon>Arthropoda</taxon>
        <taxon>Hexapoda</taxon>
        <taxon>Collembola</taxon>
        <taxon>Symphypleona</taxon>
        <taxon>Sminthuridae</taxon>
        <taxon>Allacma</taxon>
    </lineage>
</organism>
<dbReference type="GO" id="GO:0016020">
    <property type="term" value="C:membrane"/>
    <property type="evidence" value="ECO:0007669"/>
    <property type="project" value="UniProtKB-SubCell"/>
</dbReference>
<dbReference type="InterPro" id="IPR050173">
    <property type="entry name" value="ABC_transporter_C-like"/>
</dbReference>
<sequence>MRKFYMKTARDVKRIEAMARSPIYTHLAATLQGLTTIRSSGSEDILIKQFDGHQDVHSSAWYIFLASSRWFGIWLEMVSIGFLIIVTYGFMVLAGFQDFDGSQVGLAISSCLGLTGTFQWGMRQSAETENLMTSVERALEYSKLKPEAPLESTQDKKPPKDWPKSGSVRFEKVSLAYEDTDVLKNLSFEMKDKEKIGIVGRTGAGKSTIIAALFRMTEPRGDVFIDNIRINDIGLHDLRMNVSIIPQDPVLFSGTVRYNLDPFDQFQDDELWQVIEDVELKDAVPALDFKVSDGGGVLIEYDHPYVLLQSSNGILASMVSHTGSGTSLILRQVAKDSWRRAQKGLGSFSVDNISLISKASAQDKDSVKIDETLSTKIPEIESGDSNSSDSLSDPIGIDHQGSDFREIDSPPSDVNEARSAGSDVDELGSAGSDVDEAGSAGSDVDEAGSAGSDVDEAQSIGSDVDEVSVV</sequence>
<evidence type="ECO:0000256" key="8">
    <source>
        <dbReference type="SAM" id="MobiDB-lite"/>
    </source>
</evidence>
<gene>
    <name evidence="11" type="ORF">AFUS01_LOCUS33892</name>
</gene>
<keyword evidence="7 9" id="KW-0472">Membrane</keyword>